<dbReference type="EMBL" id="BAAAHP010000087">
    <property type="protein sequence ID" value="GAA0937675.1"/>
    <property type="molecule type" value="Genomic_DNA"/>
</dbReference>
<dbReference type="InterPro" id="IPR000639">
    <property type="entry name" value="Epox_hydrolase-like"/>
</dbReference>
<feature type="domain" description="AB hydrolase-1" evidence="1">
    <location>
        <begin position="31"/>
        <end position="285"/>
    </location>
</feature>
<dbReference type="InterPro" id="IPR029058">
    <property type="entry name" value="AB_hydrolase_fold"/>
</dbReference>
<dbReference type="Pfam" id="PF00561">
    <property type="entry name" value="Abhydrolase_1"/>
    <property type="match status" value="1"/>
</dbReference>
<protein>
    <submittedName>
        <fullName evidence="2">Alpha/beta hydrolase</fullName>
    </submittedName>
</protein>
<dbReference type="Gene3D" id="3.40.50.1820">
    <property type="entry name" value="alpha/beta hydrolase"/>
    <property type="match status" value="1"/>
</dbReference>
<dbReference type="InterPro" id="IPR033124">
    <property type="entry name" value="Ser_caboxypep_his_AS"/>
</dbReference>
<gene>
    <name evidence="2" type="ORF">GCM10009559_30920</name>
</gene>
<dbReference type="InterPro" id="IPR000073">
    <property type="entry name" value="AB_hydrolase_1"/>
</dbReference>
<reference evidence="2 3" key="1">
    <citation type="journal article" date="2019" name="Int. J. Syst. Evol. Microbiol.">
        <title>The Global Catalogue of Microorganisms (GCM) 10K type strain sequencing project: providing services to taxonomists for standard genome sequencing and annotation.</title>
        <authorList>
            <consortium name="The Broad Institute Genomics Platform"/>
            <consortium name="The Broad Institute Genome Sequencing Center for Infectious Disease"/>
            <person name="Wu L."/>
            <person name="Ma J."/>
        </authorList>
    </citation>
    <scope>NUCLEOTIDE SEQUENCE [LARGE SCALE GENOMIC DNA]</scope>
    <source>
        <strain evidence="2 3">JCM 11117</strain>
    </source>
</reference>
<accession>A0ABN1Q5B1</accession>
<dbReference type="GO" id="GO:0016787">
    <property type="term" value="F:hydrolase activity"/>
    <property type="evidence" value="ECO:0007669"/>
    <property type="project" value="UniProtKB-KW"/>
</dbReference>
<sequence length="300" mass="32483">MLLSPLLSPPLSQPVDDFRLAYDRQGDAAGPPVLLLHGWPGDRTDHAAVAERLAGAGHDVVVPDLRGFGQSDKHDRDPAAYYGAPAQARGVAGLLDELGVSQAVVGGYDIGSRVGQQLALDRPDLVRALVVAPPAPGVGRRVLDERPMREFWYQPFHQLELARELIDGDVGRARAYLKHFWSHWSGPDHTVDDQRLDHLAAVYGAPGAFVASIGWYRAAVGMVARALAETEPDPADRIAVPTTFLWPEHDPLFPRAWADRLDAFYADVTVVPVDGVGHFVPVEAPDVFADTIAAAAARPR</sequence>
<dbReference type="InterPro" id="IPR050228">
    <property type="entry name" value="Carboxylesterase_BioH"/>
</dbReference>
<evidence type="ECO:0000259" key="1">
    <source>
        <dbReference type="Pfam" id="PF00561"/>
    </source>
</evidence>
<evidence type="ECO:0000313" key="2">
    <source>
        <dbReference type="EMBL" id="GAA0937675.1"/>
    </source>
</evidence>
<organism evidence="2 3">
    <name type="scientific">Pseudonocardia zijingensis</name>
    <dbReference type="NCBI Taxonomy" id="153376"/>
    <lineage>
        <taxon>Bacteria</taxon>
        <taxon>Bacillati</taxon>
        <taxon>Actinomycetota</taxon>
        <taxon>Actinomycetes</taxon>
        <taxon>Pseudonocardiales</taxon>
        <taxon>Pseudonocardiaceae</taxon>
        <taxon>Pseudonocardia</taxon>
    </lineage>
</organism>
<dbReference type="PRINTS" id="PR00412">
    <property type="entry name" value="EPOXHYDRLASE"/>
</dbReference>
<keyword evidence="2" id="KW-0378">Hydrolase</keyword>
<evidence type="ECO:0000313" key="3">
    <source>
        <dbReference type="Proteomes" id="UP001499967"/>
    </source>
</evidence>
<dbReference type="SUPFAM" id="SSF53474">
    <property type="entry name" value="alpha/beta-Hydrolases"/>
    <property type="match status" value="1"/>
</dbReference>
<dbReference type="Proteomes" id="UP001499967">
    <property type="component" value="Unassembled WGS sequence"/>
</dbReference>
<keyword evidence="3" id="KW-1185">Reference proteome</keyword>
<proteinExistence type="predicted"/>
<dbReference type="RefSeq" id="WP_343942085.1">
    <property type="nucleotide sequence ID" value="NZ_BAAAHP010000087.1"/>
</dbReference>
<comment type="caution">
    <text evidence="2">The sequence shown here is derived from an EMBL/GenBank/DDBJ whole genome shotgun (WGS) entry which is preliminary data.</text>
</comment>
<name>A0ABN1Q5B1_9PSEU</name>
<dbReference type="PANTHER" id="PTHR43194">
    <property type="entry name" value="HYDROLASE ALPHA/BETA FOLD FAMILY"/>
    <property type="match status" value="1"/>
</dbReference>
<dbReference type="PROSITE" id="PS00560">
    <property type="entry name" value="CARBOXYPEPT_SER_HIS"/>
    <property type="match status" value="1"/>
</dbReference>
<dbReference type="PANTHER" id="PTHR43194:SF2">
    <property type="entry name" value="PEROXISOMAL MEMBRANE PROTEIN LPX1"/>
    <property type="match status" value="1"/>
</dbReference>